<dbReference type="Proteomes" id="UP000490386">
    <property type="component" value="Unassembled WGS sequence"/>
</dbReference>
<dbReference type="AlphaFoldDB" id="A0A7J5B867"/>
<feature type="transmembrane region" description="Helical" evidence="1">
    <location>
        <begin position="355"/>
        <end position="376"/>
    </location>
</feature>
<protein>
    <submittedName>
        <fullName evidence="2">MFS transporter</fullName>
    </submittedName>
</protein>
<dbReference type="GO" id="GO:0022857">
    <property type="term" value="F:transmembrane transporter activity"/>
    <property type="evidence" value="ECO:0007669"/>
    <property type="project" value="InterPro"/>
</dbReference>
<dbReference type="EMBL" id="WBJX01000001">
    <property type="protein sequence ID" value="KAB1639540.1"/>
    <property type="molecule type" value="Genomic_DNA"/>
</dbReference>
<feature type="transmembrane region" description="Helical" evidence="1">
    <location>
        <begin position="78"/>
        <end position="97"/>
    </location>
</feature>
<keyword evidence="1" id="KW-0472">Membrane</keyword>
<dbReference type="PANTHER" id="PTHR23542:SF1">
    <property type="entry name" value="MAJOR FACILITATOR SUPERFAMILY (MFS) PROFILE DOMAIN-CONTAINING PROTEIN"/>
    <property type="match status" value="1"/>
</dbReference>
<keyword evidence="1" id="KW-1133">Transmembrane helix</keyword>
<evidence type="ECO:0000313" key="3">
    <source>
        <dbReference type="Proteomes" id="UP000490386"/>
    </source>
</evidence>
<sequence>MTNYATVLRTPGLTRLLLSQLVARFPAGMLSLAILMHIEDTYSNFTSAGVVLAALSIGQAVSGPVAGRLMTFWGMRPVLIATMVACSVSLTALALWPPVLWQAAIIAVLAGLTIPPVSPAVRTIYPKVVNAALLSRLFSLDASLQEVIWVIGPVATTAVAFAISPAAGILVAAGILLLGGLWFVAAPEVGKVRIPKSRRRAGAVLRNPVVVLMSIIGALLVGACSAIEAAVVAEFGHERAETGVLLAVFAVGSLVGGLAFGHVPLAPMSLARRMGIVFLGIGLALISTNPIWLGAAFFVSGLGIAPVFSGSFSAVSSSVRFSESAESYGWMATGQLIGAAAGSALAGIANDLAGSLGGFLVSAAFALLGAAVALIWRRSIPDLRGTDIAPRPDTEPMNILNAPS</sequence>
<keyword evidence="1" id="KW-0812">Transmembrane</keyword>
<feature type="transmembrane region" description="Helical" evidence="1">
    <location>
        <begin position="103"/>
        <end position="125"/>
    </location>
</feature>
<evidence type="ECO:0000256" key="1">
    <source>
        <dbReference type="SAM" id="Phobius"/>
    </source>
</evidence>
<feature type="transmembrane region" description="Helical" evidence="1">
    <location>
        <begin position="21"/>
        <end position="38"/>
    </location>
</feature>
<feature type="transmembrane region" description="Helical" evidence="1">
    <location>
        <begin position="169"/>
        <end position="189"/>
    </location>
</feature>
<feature type="transmembrane region" description="Helical" evidence="1">
    <location>
        <begin position="209"/>
        <end position="232"/>
    </location>
</feature>
<dbReference type="Gene3D" id="1.20.1250.20">
    <property type="entry name" value="MFS general substrate transporter like domains"/>
    <property type="match status" value="1"/>
</dbReference>
<dbReference type="InterPro" id="IPR036259">
    <property type="entry name" value="MFS_trans_sf"/>
</dbReference>
<dbReference type="RefSeq" id="WP_151422736.1">
    <property type="nucleotide sequence ID" value="NZ_WBJX01000001.1"/>
</dbReference>
<feature type="transmembrane region" description="Helical" evidence="1">
    <location>
        <begin position="44"/>
        <end position="66"/>
    </location>
</feature>
<feature type="transmembrane region" description="Helical" evidence="1">
    <location>
        <begin position="146"/>
        <end position="163"/>
    </location>
</feature>
<organism evidence="2 3">
    <name type="scientific">Pseudoclavibacter terrae</name>
    <dbReference type="NCBI Taxonomy" id="1530195"/>
    <lineage>
        <taxon>Bacteria</taxon>
        <taxon>Bacillati</taxon>
        <taxon>Actinomycetota</taxon>
        <taxon>Actinomycetes</taxon>
        <taxon>Micrococcales</taxon>
        <taxon>Microbacteriaceae</taxon>
        <taxon>Pseudoclavibacter</taxon>
    </lineage>
</organism>
<evidence type="ECO:0000313" key="2">
    <source>
        <dbReference type="EMBL" id="KAB1639540.1"/>
    </source>
</evidence>
<dbReference type="InterPro" id="IPR011701">
    <property type="entry name" value="MFS"/>
</dbReference>
<feature type="transmembrane region" description="Helical" evidence="1">
    <location>
        <begin position="244"/>
        <end position="263"/>
    </location>
</feature>
<gene>
    <name evidence="2" type="ORF">F8O03_04190</name>
</gene>
<dbReference type="SUPFAM" id="SSF103473">
    <property type="entry name" value="MFS general substrate transporter"/>
    <property type="match status" value="1"/>
</dbReference>
<dbReference type="Pfam" id="PF07690">
    <property type="entry name" value="MFS_1"/>
    <property type="match status" value="1"/>
</dbReference>
<name>A0A7J5B867_9MICO</name>
<accession>A0A7J5B867</accession>
<reference evidence="2 3" key="1">
    <citation type="submission" date="2019-09" db="EMBL/GenBank/DDBJ databases">
        <title>Phylogeny of genus Pseudoclavibacter and closely related genus.</title>
        <authorList>
            <person name="Li Y."/>
        </authorList>
    </citation>
    <scope>NUCLEOTIDE SEQUENCE [LARGE SCALE GENOMIC DNA]</scope>
    <source>
        <strain evidence="2 3">THG-MD12</strain>
    </source>
</reference>
<keyword evidence="3" id="KW-1185">Reference proteome</keyword>
<dbReference type="PANTHER" id="PTHR23542">
    <property type="match status" value="1"/>
</dbReference>
<dbReference type="OrthoDB" id="4686510at2"/>
<proteinExistence type="predicted"/>
<comment type="caution">
    <text evidence="2">The sequence shown here is derived from an EMBL/GenBank/DDBJ whole genome shotgun (WGS) entry which is preliminary data.</text>
</comment>